<keyword evidence="6 7" id="KW-0653">Protein transport</keyword>
<comment type="subcellular location">
    <subcellularLocation>
        <location evidence="7">Cytoplasm</location>
    </subcellularLocation>
    <subcellularLocation>
        <location evidence="7">Endosome</location>
    </subcellularLocation>
</comment>
<comment type="function">
    <text evidence="7">Component of the ESCRT-II complex (endosomal sorting complex required for transport II), which is required for multivesicular body (MVB) formation and sorting of endosomal cargo proteins into MVBs.</text>
</comment>
<dbReference type="Proteomes" id="UP000011777">
    <property type="component" value="Unassembled WGS sequence"/>
</dbReference>
<dbReference type="Pfam" id="PF16988">
    <property type="entry name" value="Vps36-NZF-N"/>
    <property type="match status" value="1"/>
</dbReference>
<dbReference type="AlphaFoldDB" id="M3IW01"/>
<comment type="caution">
    <text evidence="9">The sequence shown here is derived from an EMBL/GenBank/DDBJ whole genome shotgun (WGS) entry which is preliminary data.</text>
</comment>
<keyword evidence="10" id="KW-1185">Reference proteome</keyword>
<reference evidence="9 10" key="1">
    <citation type="submission" date="2013-02" db="EMBL/GenBank/DDBJ databases">
        <title>Genome sequence of Candida maltosa Xu316, a potential industrial strain for xylitol and ethanol production.</title>
        <authorList>
            <person name="Yu J."/>
            <person name="Wang Q."/>
            <person name="Geng X."/>
            <person name="Bao W."/>
            <person name="He P."/>
            <person name="Cai J."/>
        </authorList>
    </citation>
    <scope>NUCLEOTIDE SEQUENCE [LARGE SCALE GENOMIC DNA]</scope>
    <source>
        <strain evidence="10">Xu316</strain>
    </source>
</reference>
<gene>
    <name evidence="9" type="ORF">G210_0551</name>
</gene>
<evidence type="ECO:0000256" key="1">
    <source>
        <dbReference type="ARBA" id="ARBA00009697"/>
    </source>
</evidence>
<dbReference type="GO" id="GO:0032266">
    <property type="term" value="F:phosphatidylinositol-3-phosphate binding"/>
    <property type="evidence" value="ECO:0007669"/>
    <property type="project" value="UniProtKB-UniRule"/>
</dbReference>
<feature type="domain" description="GLUE N-terminal" evidence="8">
    <location>
        <begin position="11"/>
        <end position="274"/>
    </location>
</feature>
<dbReference type="SUPFAM" id="SSF46785">
    <property type="entry name" value="Winged helix' DNA-binding domain"/>
    <property type="match status" value="1"/>
</dbReference>
<dbReference type="SUPFAM" id="SSF50729">
    <property type="entry name" value="PH domain-like"/>
    <property type="match status" value="1"/>
</dbReference>
<dbReference type="GO" id="GO:0008270">
    <property type="term" value="F:zinc ion binding"/>
    <property type="evidence" value="ECO:0007669"/>
    <property type="project" value="UniProtKB-KW"/>
</dbReference>
<dbReference type="InterPro" id="IPR037855">
    <property type="entry name" value="Vps36"/>
</dbReference>
<organism evidence="9 10">
    <name type="scientific">Candida maltosa (strain Xu316)</name>
    <name type="common">Yeast</name>
    <dbReference type="NCBI Taxonomy" id="1245528"/>
    <lineage>
        <taxon>Eukaryota</taxon>
        <taxon>Fungi</taxon>
        <taxon>Dikarya</taxon>
        <taxon>Ascomycota</taxon>
        <taxon>Saccharomycotina</taxon>
        <taxon>Pichiomycetes</taxon>
        <taxon>Debaryomycetaceae</taxon>
        <taxon>Candida/Lodderomyces clade</taxon>
        <taxon>Candida</taxon>
    </lineage>
</organism>
<evidence type="ECO:0000313" key="9">
    <source>
        <dbReference type="EMBL" id="EMG50831.1"/>
    </source>
</evidence>
<comment type="subunit">
    <text evidence="7">Component of the endosomal sorting complex required for transport II (ESCRT-II).</text>
</comment>
<evidence type="ECO:0000256" key="2">
    <source>
        <dbReference type="ARBA" id="ARBA00022448"/>
    </source>
</evidence>
<dbReference type="InterPro" id="IPR036388">
    <property type="entry name" value="WH-like_DNA-bd_sf"/>
</dbReference>
<evidence type="ECO:0000256" key="3">
    <source>
        <dbReference type="ARBA" id="ARBA00022723"/>
    </source>
</evidence>
<dbReference type="Pfam" id="PF11605">
    <property type="entry name" value="Vps36_ESCRT-II"/>
    <property type="match status" value="1"/>
</dbReference>
<evidence type="ECO:0000256" key="6">
    <source>
        <dbReference type="ARBA" id="ARBA00022927"/>
    </source>
</evidence>
<dbReference type="HOGENOM" id="CLU_015433_2_1_1"/>
<dbReference type="OrthoDB" id="271448at2759"/>
<accession>M3IW01</accession>
<dbReference type="SMART" id="SM00547">
    <property type="entry name" value="ZnF_RBZ"/>
    <property type="match status" value="2"/>
</dbReference>
<dbReference type="OMA" id="RVCYVDH"/>
<dbReference type="InterPro" id="IPR001876">
    <property type="entry name" value="Znf_RanBP2"/>
</dbReference>
<sequence>MASWLNIWQPVLINRSNRPILQDQEYNVYIKDNVGLYQGRTKILDHQNGRIYLTNKRLIYLDNEDLSKSIASELKYFKKSVLSVGYFRRSPKVTLYIKKNINDTNVDDINDAATNAKSIDWVCKICSFNNHILSNFKIDEQEIPKCTSCGIRPNKTYLKSILDNQREDSPALSLTPEPDNKCSKCTFINHPALKFCEMCGTALVRPDEPVIKKVSSTTKTTVNPLGLKLEGEETYTNDQPYIKISFRKGGETKFHEEVYRLIEEIKWKILESKGGVNQNAVKLLEPQVKKAQPLANKSVGIHALEQLGELQRKENERILSSSLDDLEQLMFKYQDLLKLSTSFNKLVIKSQDNLNLPVIPALNIKKNSSLYPQELSRHISEFLINFILTQRTSMISSQDLFAEYNRFLIRNQGFGTQLVTSSDFKKAIGLFDELKLPVILKQYTKSDIYVVSSRSTSNTYGEFIVDYLKNQEYEYKFMKLKQEMATGDEVMNDLYNAAGYGKTVSEISTQFNWSYNITIEELDKCVEEGLVVIDHHISGTFYYVNKFNFTVEEWDDSKEVANMKEKIIKEQQEITSTLREEYNEQHKNNLVNLNPDYHFFSDDSNKPDEDMESLVTTNMSETNSQSLNDLAGLQF</sequence>
<dbReference type="Gene3D" id="1.10.10.10">
    <property type="entry name" value="Winged helix-like DNA-binding domain superfamily/Winged helix DNA-binding domain"/>
    <property type="match status" value="2"/>
</dbReference>
<dbReference type="InterPro" id="IPR036443">
    <property type="entry name" value="Znf_RanBP2_sf"/>
</dbReference>
<dbReference type="InterPro" id="IPR031558">
    <property type="entry name" value="Vps36-NZF-N"/>
</dbReference>
<evidence type="ECO:0000256" key="5">
    <source>
        <dbReference type="ARBA" id="ARBA00022833"/>
    </source>
</evidence>
<keyword evidence="2 7" id="KW-0813">Transport</keyword>
<dbReference type="GO" id="GO:0000814">
    <property type="term" value="C:ESCRT II complex"/>
    <property type="evidence" value="ECO:0007669"/>
    <property type="project" value="UniProtKB-UniRule"/>
</dbReference>
<name>M3IW01_CANMX</name>
<dbReference type="PANTHER" id="PTHR13128">
    <property type="entry name" value="VACUOLAR PROTEIN-SORTING-ASSOCIATED PROTEIN 36"/>
    <property type="match status" value="1"/>
</dbReference>
<dbReference type="InterPro" id="IPR021648">
    <property type="entry name" value="GLUE_dom"/>
</dbReference>
<evidence type="ECO:0000259" key="8">
    <source>
        <dbReference type="PROSITE" id="PS51495"/>
    </source>
</evidence>
<evidence type="ECO:0000256" key="7">
    <source>
        <dbReference type="RuleBase" id="RU367095"/>
    </source>
</evidence>
<dbReference type="InterPro" id="IPR040608">
    <property type="entry name" value="Snf8/Vps36"/>
</dbReference>
<dbReference type="GO" id="GO:0031902">
    <property type="term" value="C:late endosome membrane"/>
    <property type="evidence" value="ECO:0007669"/>
    <property type="project" value="UniProtKB-UniRule"/>
</dbReference>
<dbReference type="PANTHER" id="PTHR13128:SF12">
    <property type="entry name" value="VACUOLAR PROTEIN-SORTING-ASSOCIATED PROTEIN 36"/>
    <property type="match status" value="1"/>
</dbReference>
<dbReference type="Pfam" id="PF04157">
    <property type="entry name" value="EAP30"/>
    <property type="match status" value="1"/>
</dbReference>
<dbReference type="PROSITE" id="PS51495">
    <property type="entry name" value="GLUE"/>
    <property type="match status" value="1"/>
</dbReference>
<evidence type="ECO:0000313" key="10">
    <source>
        <dbReference type="Proteomes" id="UP000011777"/>
    </source>
</evidence>
<evidence type="ECO:0000256" key="4">
    <source>
        <dbReference type="ARBA" id="ARBA00022771"/>
    </source>
</evidence>
<dbReference type="Gene3D" id="2.30.29.30">
    <property type="entry name" value="Pleckstrin-homology domain (PH domain)/Phosphotyrosine-binding domain (PTB)"/>
    <property type="match status" value="1"/>
</dbReference>
<keyword evidence="3" id="KW-0479">Metal-binding</keyword>
<dbReference type="eggNOG" id="KOG2760">
    <property type="taxonomic scope" value="Eukaryota"/>
</dbReference>
<keyword evidence="5" id="KW-0862">Zinc</keyword>
<dbReference type="STRING" id="1245528.M3IW01"/>
<proteinExistence type="inferred from homology"/>
<keyword evidence="7" id="KW-0963">Cytoplasm</keyword>
<dbReference type="GO" id="GO:0043130">
    <property type="term" value="F:ubiquitin binding"/>
    <property type="evidence" value="ECO:0007669"/>
    <property type="project" value="UniProtKB-UniRule"/>
</dbReference>
<dbReference type="InterPro" id="IPR036390">
    <property type="entry name" value="WH_DNA-bd_sf"/>
</dbReference>
<dbReference type="SUPFAM" id="SSF90209">
    <property type="entry name" value="Ran binding protein zinc finger-like"/>
    <property type="match status" value="2"/>
</dbReference>
<keyword evidence="7" id="KW-0967">Endosome</keyword>
<dbReference type="InterPro" id="IPR011993">
    <property type="entry name" value="PH-like_dom_sf"/>
</dbReference>
<dbReference type="EMBL" id="AOGT01000108">
    <property type="protein sequence ID" value="EMG50831.1"/>
    <property type="molecule type" value="Genomic_DNA"/>
</dbReference>
<dbReference type="GO" id="GO:0043328">
    <property type="term" value="P:protein transport to vacuole involved in ubiquitin-dependent protein catabolic process via the multivesicular body sorting pathway"/>
    <property type="evidence" value="ECO:0007669"/>
    <property type="project" value="UniProtKB-UniRule"/>
</dbReference>
<dbReference type="Gene3D" id="2.30.30.380">
    <property type="entry name" value="Zn-finger domain of Sec23/24"/>
    <property type="match status" value="1"/>
</dbReference>
<comment type="similarity">
    <text evidence="1 7">Belongs to the VPS36 family.</text>
</comment>
<keyword evidence="4" id="KW-0863">Zinc-finger</keyword>
<protein>
    <recommendedName>
        <fullName evidence="7">Vacuolar protein-sorting-associated protein 36</fullName>
    </recommendedName>
    <alternativeName>
        <fullName evidence="7">ESCRT-II complex subunit VPS36</fullName>
    </alternativeName>
</protein>